<evidence type="ECO:0000313" key="2">
    <source>
        <dbReference type="EMBL" id="KWX11026.1"/>
    </source>
</evidence>
<protein>
    <recommendedName>
        <fullName evidence="4">Esterase</fullName>
    </recommendedName>
</protein>
<evidence type="ECO:0000313" key="3">
    <source>
        <dbReference type="Proteomes" id="UP000070598"/>
    </source>
</evidence>
<dbReference type="Gene3D" id="3.40.50.1820">
    <property type="entry name" value="alpha/beta hydrolase"/>
    <property type="match status" value="1"/>
</dbReference>
<feature type="region of interest" description="Disordered" evidence="1">
    <location>
        <begin position="1"/>
        <end position="22"/>
    </location>
</feature>
<feature type="compositionally biased region" description="Pro residues" evidence="1">
    <location>
        <begin position="9"/>
        <end position="22"/>
    </location>
</feature>
<reference evidence="3" key="1">
    <citation type="submission" date="2015-02" db="EMBL/GenBank/DDBJ databases">
        <title>Physiological reanalysis, assessment of diazotrophy, and genome sequences of multiple isolates of Streptomyces thermoautotrophicus.</title>
        <authorList>
            <person name="MacKellar D.C."/>
            <person name="Lieber L."/>
            <person name="Norman J."/>
            <person name="Bolger A."/>
            <person name="Tobin C."/>
            <person name="Murray J.W."/>
            <person name="Friesen M."/>
            <person name="Prell J."/>
        </authorList>
    </citation>
    <scope>NUCLEOTIDE SEQUENCE [LARGE SCALE GENOMIC DNA]</scope>
    <source>
        <strain evidence="3">UBT1</strain>
    </source>
</reference>
<dbReference type="InterPro" id="IPR029058">
    <property type="entry name" value="AB_hydrolase_fold"/>
</dbReference>
<dbReference type="EMBL" id="JYIK01000044">
    <property type="protein sequence ID" value="KWX11026.1"/>
    <property type="molecule type" value="Genomic_DNA"/>
</dbReference>
<feature type="non-terminal residue" evidence="2">
    <location>
        <position position="1"/>
    </location>
</feature>
<organism evidence="2 3">
    <name type="scientific">Carbonactinospora thermoautotrophica</name>
    <dbReference type="NCBI Taxonomy" id="1469144"/>
    <lineage>
        <taxon>Bacteria</taxon>
        <taxon>Bacillati</taxon>
        <taxon>Actinomycetota</taxon>
        <taxon>Actinomycetes</taxon>
        <taxon>Kitasatosporales</taxon>
        <taxon>Carbonactinosporaceae</taxon>
        <taxon>Carbonactinospora</taxon>
    </lineage>
</organism>
<name>A0A132NLT1_9ACTN</name>
<gene>
    <name evidence="2" type="ORF">TR74_00160</name>
</gene>
<proteinExistence type="predicted"/>
<evidence type="ECO:0000256" key="1">
    <source>
        <dbReference type="SAM" id="MobiDB-lite"/>
    </source>
</evidence>
<comment type="caution">
    <text evidence="2">The sequence shown here is derived from an EMBL/GenBank/DDBJ whole genome shotgun (WGS) entry which is preliminary data.</text>
</comment>
<dbReference type="SUPFAM" id="SSF53474">
    <property type="entry name" value="alpha/beta-Hydrolases"/>
    <property type="match status" value="1"/>
</dbReference>
<dbReference type="Proteomes" id="UP000070598">
    <property type="component" value="Unassembled WGS sequence"/>
</dbReference>
<dbReference type="AlphaFoldDB" id="A0A132NLT1"/>
<feature type="non-terminal residue" evidence="2">
    <location>
        <position position="148"/>
    </location>
</feature>
<evidence type="ECO:0008006" key="4">
    <source>
        <dbReference type="Google" id="ProtNLM"/>
    </source>
</evidence>
<sequence>AGPVSRPQPAGPPTPAVPDPMPPGRYRVASATYDFGDSAVAIPGFPIKVELRGVVHYPVRPRGHRFPLVLFLHGRHATCGSGEEISLDWPCPKRLRPIPSYRGYDYLARHLASHGYVVVSISANAINARDNEVQDFGMAARARLIQRH</sequence>
<accession>A0A132NLT1</accession>